<gene>
    <name evidence="1" type="ORF">IAB99_07920</name>
</gene>
<reference evidence="1" key="1">
    <citation type="submission" date="2020-10" db="EMBL/GenBank/DDBJ databases">
        <authorList>
            <person name="Gilroy R."/>
        </authorList>
    </citation>
    <scope>NUCLEOTIDE SEQUENCE</scope>
    <source>
        <strain evidence="1">B1-15692</strain>
    </source>
</reference>
<evidence type="ECO:0000313" key="2">
    <source>
        <dbReference type="Proteomes" id="UP000823660"/>
    </source>
</evidence>
<dbReference type="AlphaFoldDB" id="A0A9D9NBS4"/>
<name>A0A9D9NBS4_9BACT</name>
<dbReference type="EMBL" id="JADIMH010000047">
    <property type="protein sequence ID" value="MBO8467673.1"/>
    <property type="molecule type" value="Genomic_DNA"/>
</dbReference>
<sequence>MDKKAIIACIAALAALAVLVAAAVFFLYSGTDETKTSAFASEGSTGLLAAVPSDAVMVAGFSDMKSACSLLTDTSGCFHYFTGGKESSLLLKFLEKAEGTDHGVLKSSRAVLSLHYNGSLVPLLVIDAGRAGSLADGKAAGLIARADSAGLSVLLPDCQETADENTYLHRRDIILLSTSDVQTKSAERHIAKGISVLDSEGFADCLRQAGEVGNTVFLSCGEAGKFFAGIARKGLSGYADFLKKFAGWASFSIDDAASDHLRLSGRFTSDSGAEDFINVFRGYSPARSSVGTVLPSYTVFFASLPLDDVSSYITCADAFADGTGKLGKTELARKQLQKRSGLSPVQWARTLDVKEVAAAFFKVGGRIEKILLMKIGNKDMSPVFRDTGQSSGKGASPKLCDYPYAGFASSVFGPFFSLPDESSFTYIDGWIIAGSRSAVSEYVDGRALENTLAGYAEDASLRPDFMTDSKYFVSYLSVSEGADVLQDVFTGSYARTLAGASEGYSYVPVTFCISEDKDDNVIASAETFRVSSMKTKAPVFERDTVVVVPKGPFEVKNSGTGKMNLFYQQDNMYLCLKEVGGKGLWGVPFSSPICGNAGTIDYFANGKLQILFASGSKLYLIDRLGRYVNPFPVDLGKEILLGPGIYDFNGNRRYNVMILHKDNTIEMYNLQGRRPAQWKGIAPAEKIKGLPEAVKTGGKTFWVVRTSIQTLIYGFYGGEPLTVFEGDRMIRSDSKVIPGEGMSVKAVCYDGKMHTIKLK</sequence>
<comment type="caution">
    <text evidence="1">The sequence shown here is derived from an EMBL/GenBank/DDBJ whole genome shotgun (WGS) entry which is preliminary data.</text>
</comment>
<organism evidence="1 2">
    <name type="scientific">Candidatus Cryptobacteroides faecipullorum</name>
    <dbReference type="NCBI Taxonomy" id="2840764"/>
    <lineage>
        <taxon>Bacteria</taxon>
        <taxon>Pseudomonadati</taxon>
        <taxon>Bacteroidota</taxon>
        <taxon>Bacteroidia</taxon>
        <taxon>Bacteroidales</taxon>
        <taxon>Candidatus Cryptobacteroides</taxon>
    </lineage>
</organism>
<reference evidence="1" key="2">
    <citation type="journal article" date="2021" name="PeerJ">
        <title>Extensive microbial diversity within the chicken gut microbiome revealed by metagenomics and culture.</title>
        <authorList>
            <person name="Gilroy R."/>
            <person name="Ravi A."/>
            <person name="Getino M."/>
            <person name="Pursley I."/>
            <person name="Horton D.L."/>
            <person name="Alikhan N.F."/>
            <person name="Baker D."/>
            <person name="Gharbi K."/>
            <person name="Hall N."/>
            <person name="Watson M."/>
            <person name="Adriaenssens E.M."/>
            <person name="Foster-Nyarko E."/>
            <person name="Jarju S."/>
            <person name="Secka A."/>
            <person name="Antonio M."/>
            <person name="Oren A."/>
            <person name="Chaudhuri R.R."/>
            <person name="La Ragione R."/>
            <person name="Hildebrand F."/>
            <person name="Pallen M.J."/>
        </authorList>
    </citation>
    <scope>NUCLEOTIDE SEQUENCE</scope>
    <source>
        <strain evidence="1">B1-15692</strain>
    </source>
</reference>
<evidence type="ECO:0000313" key="1">
    <source>
        <dbReference type="EMBL" id="MBO8467673.1"/>
    </source>
</evidence>
<protein>
    <submittedName>
        <fullName evidence="1">Uncharacterized protein</fullName>
    </submittedName>
</protein>
<dbReference type="Proteomes" id="UP000823660">
    <property type="component" value="Unassembled WGS sequence"/>
</dbReference>
<proteinExistence type="predicted"/>
<accession>A0A9D9NBS4</accession>